<dbReference type="Gene3D" id="1.25.10.10">
    <property type="entry name" value="Leucine-rich Repeat Variant"/>
    <property type="match status" value="2"/>
</dbReference>
<dbReference type="SUPFAM" id="SSF48371">
    <property type="entry name" value="ARM repeat"/>
    <property type="match status" value="1"/>
</dbReference>
<dbReference type="EMBL" id="JBHRWI010000033">
    <property type="protein sequence ID" value="MFC3514056.1"/>
    <property type="molecule type" value="Genomic_DNA"/>
</dbReference>
<keyword evidence="2" id="KW-1185">Reference proteome</keyword>
<dbReference type="RefSeq" id="WP_377873776.1">
    <property type="nucleotide sequence ID" value="NZ_JBHMAY010000059.1"/>
</dbReference>
<gene>
    <name evidence="1" type="ORF">ACFORO_28085</name>
</gene>
<organism evidence="1 2">
    <name type="scientific">Amycolatopsis halotolerans</name>
    <dbReference type="NCBI Taxonomy" id="330083"/>
    <lineage>
        <taxon>Bacteria</taxon>
        <taxon>Bacillati</taxon>
        <taxon>Actinomycetota</taxon>
        <taxon>Actinomycetes</taxon>
        <taxon>Pseudonocardiales</taxon>
        <taxon>Pseudonocardiaceae</taxon>
        <taxon>Amycolatopsis</taxon>
    </lineage>
</organism>
<protein>
    <submittedName>
        <fullName evidence="1">HEAT repeat domain-containing protein</fullName>
    </submittedName>
</protein>
<dbReference type="InterPro" id="IPR011989">
    <property type="entry name" value="ARM-like"/>
</dbReference>
<reference evidence="2" key="1">
    <citation type="journal article" date="2019" name="Int. J. Syst. Evol. Microbiol.">
        <title>The Global Catalogue of Microorganisms (GCM) 10K type strain sequencing project: providing services to taxonomists for standard genome sequencing and annotation.</title>
        <authorList>
            <consortium name="The Broad Institute Genomics Platform"/>
            <consortium name="The Broad Institute Genome Sequencing Center for Infectious Disease"/>
            <person name="Wu L."/>
            <person name="Ma J."/>
        </authorList>
    </citation>
    <scope>NUCLEOTIDE SEQUENCE [LARGE SCALE GENOMIC DNA]</scope>
    <source>
        <strain evidence="2">CGMCC 4.7682</strain>
    </source>
</reference>
<evidence type="ECO:0000313" key="2">
    <source>
        <dbReference type="Proteomes" id="UP001595764"/>
    </source>
</evidence>
<evidence type="ECO:0000313" key="1">
    <source>
        <dbReference type="EMBL" id="MFC3514056.1"/>
    </source>
</evidence>
<dbReference type="InterPro" id="IPR016024">
    <property type="entry name" value="ARM-type_fold"/>
</dbReference>
<sequence>MGIPELIEQLAAPEMEARQAAGAALVAAGAAAVGPVLAVLCNEASPVYWGDPANVLRRIGDPAFDPVLDVILSTGTEEVRRRARWTFGGIEVSDLTRYAEVLAHPDSSIRDTAAFVLQNAGSAALPMAPALVPLLTDADEDVCQRAVWAFAGIGPGVIPLLRRVRRSTAPQRRQALTALAEVGGWDALDAADQRLVERLIAVKLRDEKPASMHLCGGWYALPTKDQGAVLEAFGLSDAMTVTMRLGESAWNSDHHGGTLGHEHGRCSRTYVSPVLDGWTLVFGDPPGSAHSASAETESGRRQYIRRRCAELSGVFGAAHWYGESCGDGWTAWCLAEHGRIIRCYDVFEPEDQVGNGHAAEDGYRLPHEDGGFPEGWIDGIDVSDTAALQERYEQVKRDFAIPDVCHAADIAGRLSVDPSELDERTSVLGHGVLALTACGRRYGTPRGALHI</sequence>
<accession>A0ABV7QPS4</accession>
<proteinExistence type="predicted"/>
<comment type="caution">
    <text evidence="1">The sequence shown here is derived from an EMBL/GenBank/DDBJ whole genome shotgun (WGS) entry which is preliminary data.</text>
</comment>
<name>A0ABV7QPS4_9PSEU</name>
<dbReference type="Proteomes" id="UP001595764">
    <property type="component" value="Unassembled WGS sequence"/>
</dbReference>